<dbReference type="InterPro" id="IPR011990">
    <property type="entry name" value="TPR-like_helical_dom_sf"/>
</dbReference>
<protein>
    <recommendedName>
        <fullName evidence="10">Neutrophil cytosol factor 2</fullName>
    </recommendedName>
    <alternativeName>
        <fullName evidence="11">Neutrophil NADPH oxidase factor 2</fullName>
    </alternativeName>
</protein>
<dbReference type="Pfam" id="PF00564">
    <property type="entry name" value="PB1"/>
    <property type="match status" value="1"/>
</dbReference>
<comment type="function">
    <text evidence="8">Subunit of the phagocyte NADPH oxidase complex that mediates the transfer of electrons from cytosolic NADPH to O2 to produce the superoxide anion (O2(-)). In the activated complex, electrons are first transferred from NADPH to flavin adenine dinucleotide (FAD) and subsequently transferred via two heme molecules to molecular oxygen, producing superoxide through an outer-sphere reaction. Activation of the NADPH oxidase complex is initiated by the assembly of cytosolic subunits of the NADPH oxidase complex with the core NADPH oxidase complex to form a complex at the plasma membrane or phagosomal membrane. This activation process is initiated by phosphorylation dependent binding of the cytosolic NCF1/p47-phox subunit to the C-terminus of CYBA/p22-phox.</text>
</comment>
<evidence type="ECO:0000256" key="8">
    <source>
        <dbReference type="ARBA" id="ARBA00057303"/>
    </source>
</evidence>
<dbReference type="AlphaFoldDB" id="A0A8C9JQW4"/>
<dbReference type="Pfam" id="PF13181">
    <property type="entry name" value="TPR_8"/>
    <property type="match status" value="1"/>
</dbReference>
<keyword evidence="5" id="KW-0597">Phosphoprotein</keyword>
<keyword evidence="7 13" id="KW-0802">TPR repeat</keyword>
<dbReference type="GO" id="GO:0005737">
    <property type="term" value="C:cytoplasm"/>
    <property type="evidence" value="ECO:0007669"/>
    <property type="project" value="UniProtKB-SubCell"/>
</dbReference>
<dbReference type="CDD" id="cd12046">
    <property type="entry name" value="SH3_p67phox_C"/>
    <property type="match status" value="1"/>
</dbReference>
<evidence type="ECO:0000259" key="16">
    <source>
        <dbReference type="PROSITE" id="PS51745"/>
    </source>
</evidence>
<dbReference type="GO" id="GO:0045730">
    <property type="term" value="P:respiratory burst"/>
    <property type="evidence" value="ECO:0007669"/>
    <property type="project" value="InterPro"/>
</dbReference>
<evidence type="ECO:0000256" key="5">
    <source>
        <dbReference type="ARBA" id="ARBA00022553"/>
    </source>
</evidence>
<dbReference type="SUPFAM" id="SSF54277">
    <property type="entry name" value="CAD &amp; PB1 domains"/>
    <property type="match status" value="1"/>
</dbReference>
<dbReference type="FunFam" id="2.30.30.40:FF:000096">
    <property type="entry name" value="Neutrophil cytosol factor 2"/>
    <property type="match status" value="1"/>
</dbReference>
<feature type="region of interest" description="Disordered" evidence="14">
    <location>
        <begin position="351"/>
        <end position="375"/>
    </location>
</feature>
<dbReference type="CDD" id="cd11871">
    <property type="entry name" value="SH3_p67phox_N"/>
    <property type="match status" value="1"/>
</dbReference>
<dbReference type="GO" id="GO:0043020">
    <property type="term" value="C:NADPH oxidase complex"/>
    <property type="evidence" value="ECO:0007669"/>
    <property type="project" value="InterPro"/>
</dbReference>
<evidence type="ECO:0000256" key="13">
    <source>
        <dbReference type="PROSITE-ProRule" id="PRU00339"/>
    </source>
</evidence>
<organism evidence="17 18">
    <name type="scientific">Panthera tigris altaica</name>
    <name type="common">Siberian tiger</name>
    <dbReference type="NCBI Taxonomy" id="74533"/>
    <lineage>
        <taxon>Eukaryota</taxon>
        <taxon>Metazoa</taxon>
        <taxon>Chordata</taxon>
        <taxon>Craniata</taxon>
        <taxon>Vertebrata</taxon>
        <taxon>Euteleostomi</taxon>
        <taxon>Mammalia</taxon>
        <taxon>Eutheria</taxon>
        <taxon>Laurasiatheria</taxon>
        <taxon>Carnivora</taxon>
        <taxon>Feliformia</taxon>
        <taxon>Felidae</taxon>
        <taxon>Pantherinae</taxon>
        <taxon>Panthera</taxon>
    </lineage>
</organism>
<accession>A0A8C9JQW4</accession>
<dbReference type="InterPro" id="IPR034889">
    <property type="entry name" value="NCF2_SH3"/>
</dbReference>
<dbReference type="FunFam" id="3.10.20.90:FF:000141">
    <property type="entry name" value="Neutrophil cytosol factor 2"/>
    <property type="match status" value="1"/>
</dbReference>
<evidence type="ECO:0000259" key="15">
    <source>
        <dbReference type="PROSITE" id="PS50002"/>
    </source>
</evidence>
<dbReference type="InterPro" id="IPR036028">
    <property type="entry name" value="SH3-like_dom_sf"/>
</dbReference>
<dbReference type="PROSITE" id="PS50005">
    <property type="entry name" value="TPR"/>
    <property type="match status" value="1"/>
</dbReference>
<evidence type="ECO:0000256" key="14">
    <source>
        <dbReference type="SAM" id="MobiDB-lite"/>
    </source>
</evidence>
<dbReference type="Pfam" id="PF00018">
    <property type="entry name" value="SH3_1"/>
    <property type="match status" value="2"/>
</dbReference>
<dbReference type="Ensembl" id="ENSPTIT00000016472.1">
    <property type="protein sequence ID" value="ENSPTIP00000012449.1"/>
    <property type="gene ID" value="ENSPTIG00000012470.1"/>
</dbReference>
<dbReference type="InterPro" id="IPR034885">
    <property type="entry name" value="PB1_P67"/>
</dbReference>
<dbReference type="CDD" id="cd06406">
    <property type="entry name" value="PB1_P67"/>
    <property type="match status" value="1"/>
</dbReference>
<reference evidence="17" key="1">
    <citation type="submission" date="2025-08" db="UniProtKB">
        <authorList>
            <consortium name="Ensembl"/>
        </authorList>
    </citation>
    <scope>IDENTIFICATION</scope>
</reference>
<evidence type="ECO:0000313" key="18">
    <source>
        <dbReference type="Proteomes" id="UP000675900"/>
    </source>
</evidence>
<dbReference type="Gene3D" id="1.25.40.10">
    <property type="entry name" value="Tetratricopeptide repeat domain"/>
    <property type="match status" value="1"/>
</dbReference>
<dbReference type="InterPro" id="IPR053793">
    <property type="entry name" value="PB1-like"/>
</dbReference>
<dbReference type="PROSITE" id="PS50002">
    <property type="entry name" value="SH3"/>
    <property type="match status" value="2"/>
</dbReference>
<feature type="domain" description="PB1" evidence="16">
    <location>
        <begin position="270"/>
        <end position="348"/>
    </location>
</feature>
<dbReference type="SMART" id="SM00028">
    <property type="entry name" value="TPR"/>
    <property type="match status" value="2"/>
</dbReference>
<dbReference type="GO" id="GO:0006909">
    <property type="term" value="P:phagocytosis"/>
    <property type="evidence" value="ECO:0007669"/>
    <property type="project" value="InterPro"/>
</dbReference>
<dbReference type="FunFam" id="2.30.30.40:FF:000260">
    <property type="entry name" value="neutrophil cytosol factor 2 isoform X1"/>
    <property type="match status" value="1"/>
</dbReference>
<dbReference type="PANTHER" id="PTHR15175">
    <property type="entry name" value="NEUTROPHIL CYTOSOLIC FACTOR 2, NEUTROPHIL NADPH OXIDASE FACTOR 2"/>
    <property type="match status" value="1"/>
</dbReference>
<comment type="subcellular location">
    <subcellularLocation>
        <location evidence="1">Cytoplasm</location>
    </subcellularLocation>
</comment>
<dbReference type="PANTHER" id="PTHR15175:SF3">
    <property type="entry name" value="NEUTROPHIL CYTOSOL FACTOR 2"/>
    <property type="match status" value="1"/>
</dbReference>
<dbReference type="Gene3D" id="3.10.20.90">
    <property type="entry name" value="Phosphatidylinositol 3-kinase Catalytic Subunit, Chain A, domain 1"/>
    <property type="match status" value="1"/>
</dbReference>
<dbReference type="SUPFAM" id="SSF50044">
    <property type="entry name" value="SH3-domain"/>
    <property type="match status" value="2"/>
</dbReference>
<feature type="compositionally biased region" description="Basic and acidic residues" evidence="14">
    <location>
        <begin position="354"/>
        <end position="365"/>
    </location>
</feature>
<keyword evidence="6" id="KW-0677">Repeat</keyword>
<feature type="repeat" description="TPR" evidence="13">
    <location>
        <begin position="71"/>
        <end position="104"/>
    </location>
</feature>
<evidence type="ECO:0000256" key="11">
    <source>
        <dbReference type="ARBA" id="ARBA00080922"/>
    </source>
</evidence>
<dbReference type="SMART" id="SM00326">
    <property type="entry name" value="SH3"/>
    <property type="match status" value="2"/>
</dbReference>
<dbReference type="PRINTS" id="PR00452">
    <property type="entry name" value="SH3DOMAIN"/>
</dbReference>
<evidence type="ECO:0000256" key="12">
    <source>
        <dbReference type="PROSITE-ProRule" id="PRU00192"/>
    </source>
</evidence>
<dbReference type="PROSITE" id="PS51745">
    <property type="entry name" value="PB1"/>
    <property type="match status" value="1"/>
</dbReference>
<evidence type="ECO:0000256" key="6">
    <source>
        <dbReference type="ARBA" id="ARBA00022737"/>
    </source>
</evidence>
<evidence type="ECO:0000256" key="3">
    <source>
        <dbReference type="ARBA" id="ARBA00022443"/>
    </source>
</evidence>
<evidence type="ECO:0000256" key="4">
    <source>
        <dbReference type="ARBA" id="ARBA00022490"/>
    </source>
</evidence>
<evidence type="ECO:0000256" key="7">
    <source>
        <dbReference type="ARBA" id="ARBA00022803"/>
    </source>
</evidence>
<comment type="similarity">
    <text evidence="2">Belongs to the NCF2/NOXA1 family.</text>
</comment>
<dbReference type="PRINTS" id="PR00499">
    <property type="entry name" value="P67PHOX"/>
</dbReference>
<reference evidence="17" key="2">
    <citation type="submission" date="2025-09" db="UniProtKB">
        <authorList>
            <consortium name="Ensembl"/>
        </authorList>
    </citation>
    <scope>IDENTIFICATION</scope>
</reference>
<gene>
    <name evidence="17" type="primary">NCF2</name>
</gene>
<name>A0A8C9JQW4_PANTA</name>
<dbReference type="Gene3D" id="2.30.30.40">
    <property type="entry name" value="SH3 Domains"/>
    <property type="match status" value="2"/>
</dbReference>
<dbReference type="InterPro" id="IPR035546">
    <property type="entry name" value="p67phox_SH3_1"/>
</dbReference>
<dbReference type="GO" id="GO:0016176">
    <property type="term" value="F:superoxide-generating NADPH oxidase activator activity"/>
    <property type="evidence" value="ECO:0007669"/>
    <property type="project" value="InterPro"/>
</dbReference>
<feature type="domain" description="SH3" evidence="15">
    <location>
        <begin position="159"/>
        <end position="218"/>
    </location>
</feature>
<proteinExistence type="inferred from homology"/>
<dbReference type="InterPro" id="IPR000270">
    <property type="entry name" value="PB1_dom"/>
</dbReference>
<evidence type="ECO:0000256" key="1">
    <source>
        <dbReference type="ARBA" id="ARBA00004496"/>
    </source>
</evidence>
<dbReference type="InterPro" id="IPR051864">
    <property type="entry name" value="NCF2_NOXA1"/>
</dbReference>
<dbReference type="GO" id="GO:0042554">
    <property type="term" value="P:superoxide anion generation"/>
    <property type="evidence" value="ECO:0007669"/>
    <property type="project" value="TreeGrafter"/>
</dbReference>
<dbReference type="SMART" id="SM00666">
    <property type="entry name" value="PB1"/>
    <property type="match status" value="1"/>
</dbReference>
<feature type="region of interest" description="Disordered" evidence="14">
    <location>
        <begin position="223"/>
        <end position="264"/>
    </location>
</feature>
<comment type="subunit">
    <text evidence="9">Component of the phagocyte NADPH oxidase complex composed of an obligatory core heterodimer formed by the membrane proteins CYBA and CYBB and the cytosolic regulatory subunits NCF1/p47-phox, NCF2/p67-phox, NCF4/p40-phox and the small GTPase RAC1 or RAC2. Part of a cytosolic complex composed at least by NCF1, NCF2 and NCF4. Interacts with NCF4. Interacts (via the C-terminal SH3 domain) with NCF1 (via C-terminus). Interacts with SYTL1 and RAC1. May interact with NOXO1. Interacts with S100A8 and calprotectin (S100A8/9). Interacts with GBP7 (via GB1/RHD3-type G domain). Interacts with CYBB; the interaction is enhanced in the presence of GBP7.</text>
</comment>
<dbReference type="Proteomes" id="UP000675900">
    <property type="component" value="Unassembled WGS sequence"/>
</dbReference>
<dbReference type="FunFam" id="1.25.40.10:FF:000017">
    <property type="entry name" value="NADPH oxidase regulator NoxR"/>
    <property type="match status" value="1"/>
</dbReference>
<evidence type="ECO:0000256" key="2">
    <source>
        <dbReference type="ARBA" id="ARBA00008051"/>
    </source>
</evidence>
<dbReference type="InterPro" id="IPR019734">
    <property type="entry name" value="TPR_rpt"/>
</dbReference>
<sequence length="445" mass="50087">MSLAEAISLWNEGVLAADKKDWKGALDAFTAVQDPHSRICFNIGCMHTILENMPEAEKAFTRSINRDKHLAVAYFQRGMLYYRIEKYDSAIKDLKEALTQLRGNQLIDYKILGLQFKLFACEVVASVVDQDSFSGFAPLQPQAAEPPPRPKTPEIFRALEGEAHRVLFGFVPETAEELQVMPGNIVFVLKKGNDNWATVMFNGQKGLVPCNYLEPLELRIHAQQQPQEEASPDSDIPAPPSSDAPRRPQLPPGQKEKEQSKEVKLSIPMPYTLKVHFKYTVVMETQPGLPYSQVRDMVSKKLELLPEHTRLSYRPRDSNELVPLSEENMKAAWAEAKNYSLTVWCENTVGDQGFPDKPKESEKSEANNQTTEPQLKEGGQVVALFSYEATQPEDLEFQEGDIIQVISMVNEDWLEGECKGKIGIFPKAFVEEHATTDMESSPRGV</sequence>
<feature type="domain" description="SH3" evidence="15">
    <location>
        <begin position="376"/>
        <end position="435"/>
    </location>
</feature>
<evidence type="ECO:0000256" key="10">
    <source>
        <dbReference type="ARBA" id="ARBA00071393"/>
    </source>
</evidence>
<keyword evidence="3 12" id="KW-0728">SH3 domain</keyword>
<dbReference type="GeneTree" id="ENSGT00530000063843"/>
<feature type="compositionally biased region" description="Basic and acidic residues" evidence="14">
    <location>
        <begin position="254"/>
        <end position="264"/>
    </location>
</feature>
<evidence type="ECO:0000313" key="17">
    <source>
        <dbReference type="Ensembl" id="ENSPTIP00000012449.1"/>
    </source>
</evidence>
<keyword evidence="4" id="KW-0963">Cytoplasm</keyword>
<dbReference type="SUPFAM" id="SSF48452">
    <property type="entry name" value="TPR-like"/>
    <property type="match status" value="1"/>
</dbReference>
<keyword evidence="18" id="KW-1185">Reference proteome</keyword>
<evidence type="ECO:0000256" key="9">
    <source>
        <dbReference type="ARBA" id="ARBA00065730"/>
    </source>
</evidence>
<dbReference type="InterPro" id="IPR001452">
    <property type="entry name" value="SH3_domain"/>
</dbReference>